<dbReference type="OrthoDB" id="9801978at2"/>
<dbReference type="InterPro" id="IPR051046">
    <property type="entry name" value="MurCDEF_CellWall_CoF430Synth"/>
</dbReference>
<dbReference type="UniPathway" id="UPA00219"/>
<name>A0A4D7QPK8_9HYPH</name>
<accession>A0A4D7QPK8</accession>
<dbReference type="SUPFAM" id="SSF53623">
    <property type="entry name" value="MurD-like peptide ligases, catalytic domain"/>
    <property type="match status" value="1"/>
</dbReference>
<evidence type="ECO:0000256" key="11">
    <source>
        <dbReference type="RuleBase" id="RU004136"/>
    </source>
</evidence>
<dbReference type="InterPro" id="IPR004101">
    <property type="entry name" value="Mur_ligase_C"/>
</dbReference>
<evidence type="ECO:0000256" key="7">
    <source>
        <dbReference type="ARBA" id="ARBA00022984"/>
    </source>
</evidence>
<dbReference type="PANTHER" id="PTHR43024:SF1">
    <property type="entry name" value="UDP-N-ACETYLMURAMOYL-TRIPEPTIDE--D-ALANYL-D-ALANINE LIGASE"/>
    <property type="match status" value="1"/>
</dbReference>
<dbReference type="EMBL" id="CP039865">
    <property type="protein sequence ID" value="QCK86082.1"/>
    <property type="molecule type" value="Genomic_DNA"/>
</dbReference>
<sequence length="485" mass="50646">MSPHSTSDNRPLWTAEQLARAMGGKLVGDCQPTIGDISIDSRTLEPGEAYVAIKGHAHDGHAFTASALENGASLAVVSQEWAATAPPGRYLVVADPLKALEKAGHVARARTAAKIIAVTGSVGKTSTKEALAHVLAREGQTHAPQKSFNNHIGVPLTLARMPASSQFGVFEIGMNHAGEIATLTRMVRPDIAVITNVEAVHVENLGSIEAIADAKAEIFLGVEPGGAAILPRDNRFFDRLAASARRAGVEQIVSFGEHEEADVRLVRLSLAAECSTVSAEIFGQPVTYKLGSPGRHLALNSLAVLATTRLAGADLAIAALALSDIRAVAGRGQRLLRQVKSGHFTLLDESYNANPVSMRAALAVLGATKPEANGRRIIILGDMLELGNEGPALHAALAGPVDEAHVDLVFCSGPLMENLWQALPAAKRGAYAATAAELESAIARAVRPGDVVMAKGSRGSRTSVLVETIKARFPAVVIDAEAGVA</sequence>
<comment type="similarity">
    <text evidence="10">Belongs to the MurCDEF family. MurF subfamily.</text>
</comment>
<dbReference type="InterPro" id="IPR035911">
    <property type="entry name" value="MurE/MurF_N"/>
</dbReference>
<comment type="function">
    <text evidence="10 11">Involved in cell wall formation. Catalyzes the final step in the synthesis of UDP-N-acetylmuramoyl-pentapeptide, the precursor of murein.</text>
</comment>
<keyword evidence="16" id="KW-1185">Reference proteome</keyword>
<feature type="binding site" evidence="10">
    <location>
        <begin position="120"/>
        <end position="126"/>
    </location>
    <ligand>
        <name>ATP</name>
        <dbReference type="ChEBI" id="CHEBI:30616"/>
    </ligand>
</feature>
<comment type="catalytic activity">
    <reaction evidence="10 11">
        <text>D-alanyl-D-alanine + UDP-N-acetyl-alpha-D-muramoyl-L-alanyl-gamma-D-glutamyl-meso-2,6-diaminopimelate + ATP = UDP-N-acetyl-alpha-D-muramoyl-L-alanyl-gamma-D-glutamyl-meso-2,6-diaminopimeloyl-D-alanyl-D-alanine + ADP + phosphate + H(+)</text>
        <dbReference type="Rhea" id="RHEA:28374"/>
        <dbReference type="ChEBI" id="CHEBI:15378"/>
        <dbReference type="ChEBI" id="CHEBI:30616"/>
        <dbReference type="ChEBI" id="CHEBI:43474"/>
        <dbReference type="ChEBI" id="CHEBI:57822"/>
        <dbReference type="ChEBI" id="CHEBI:61386"/>
        <dbReference type="ChEBI" id="CHEBI:83905"/>
        <dbReference type="ChEBI" id="CHEBI:456216"/>
        <dbReference type="EC" id="6.3.2.10"/>
    </reaction>
</comment>
<dbReference type="InterPro" id="IPR036615">
    <property type="entry name" value="Mur_ligase_C_dom_sf"/>
</dbReference>
<evidence type="ECO:0000313" key="16">
    <source>
        <dbReference type="Proteomes" id="UP000298588"/>
    </source>
</evidence>
<gene>
    <name evidence="10" type="primary">murF</name>
    <name evidence="15" type="ORF">E8L99_10110</name>
</gene>
<dbReference type="SUPFAM" id="SSF53244">
    <property type="entry name" value="MurD-like peptide ligases, peptide-binding domain"/>
    <property type="match status" value="1"/>
</dbReference>
<dbReference type="Pfam" id="PF08245">
    <property type="entry name" value="Mur_ligase_M"/>
    <property type="match status" value="1"/>
</dbReference>
<keyword evidence="8 10" id="KW-0131">Cell cycle</keyword>
<dbReference type="KEGG" id="paqt:E8L99_10110"/>
<evidence type="ECO:0000256" key="5">
    <source>
        <dbReference type="ARBA" id="ARBA00022840"/>
    </source>
</evidence>
<keyword evidence="6 10" id="KW-0133">Cell shape</keyword>
<dbReference type="GO" id="GO:0071555">
    <property type="term" value="P:cell wall organization"/>
    <property type="evidence" value="ECO:0007669"/>
    <property type="project" value="UniProtKB-KW"/>
</dbReference>
<evidence type="ECO:0000313" key="15">
    <source>
        <dbReference type="EMBL" id="QCK86082.1"/>
    </source>
</evidence>
<keyword evidence="5 10" id="KW-0067">ATP-binding</keyword>
<keyword evidence="9 10" id="KW-0961">Cell wall biogenesis/degradation</keyword>
<dbReference type="Pfam" id="PF02875">
    <property type="entry name" value="Mur_ligase_C"/>
    <property type="match status" value="1"/>
</dbReference>
<evidence type="ECO:0000259" key="12">
    <source>
        <dbReference type="Pfam" id="PF01225"/>
    </source>
</evidence>
<dbReference type="GO" id="GO:0051301">
    <property type="term" value="P:cell division"/>
    <property type="evidence" value="ECO:0007669"/>
    <property type="project" value="UniProtKB-KW"/>
</dbReference>
<evidence type="ECO:0000256" key="9">
    <source>
        <dbReference type="ARBA" id="ARBA00023316"/>
    </source>
</evidence>
<dbReference type="GO" id="GO:0047480">
    <property type="term" value="F:UDP-N-acetylmuramoyl-tripeptide-D-alanyl-D-alanine ligase activity"/>
    <property type="evidence" value="ECO:0007669"/>
    <property type="project" value="UniProtKB-UniRule"/>
</dbReference>
<evidence type="ECO:0000256" key="8">
    <source>
        <dbReference type="ARBA" id="ARBA00023306"/>
    </source>
</evidence>
<keyword evidence="7 10" id="KW-0573">Peptidoglycan synthesis</keyword>
<dbReference type="Gene3D" id="3.40.1390.10">
    <property type="entry name" value="MurE/MurF, N-terminal domain"/>
    <property type="match status" value="1"/>
</dbReference>
<evidence type="ECO:0000256" key="6">
    <source>
        <dbReference type="ARBA" id="ARBA00022960"/>
    </source>
</evidence>
<comment type="subcellular location">
    <subcellularLocation>
        <location evidence="10 11">Cytoplasm</location>
    </subcellularLocation>
</comment>
<dbReference type="Proteomes" id="UP000298588">
    <property type="component" value="Chromosome"/>
</dbReference>
<evidence type="ECO:0000259" key="14">
    <source>
        <dbReference type="Pfam" id="PF08245"/>
    </source>
</evidence>
<dbReference type="NCBIfam" id="TIGR01143">
    <property type="entry name" value="murF"/>
    <property type="match status" value="1"/>
</dbReference>
<dbReference type="GO" id="GO:0005524">
    <property type="term" value="F:ATP binding"/>
    <property type="evidence" value="ECO:0007669"/>
    <property type="project" value="UniProtKB-UniRule"/>
</dbReference>
<dbReference type="InterPro" id="IPR000713">
    <property type="entry name" value="Mur_ligase_N"/>
</dbReference>
<dbReference type="GO" id="GO:0008766">
    <property type="term" value="F:UDP-N-acetylmuramoylalanyl-D-glutamyl-2,6-diaminopimelate-D-alanyl-D-alanine ligase activity"/>
    <property type="evidence" value="ECO:0007669"/>
    <property type="project" value="RHEA"/>
</dbReference>
<feature type="domain" description="Mur ligase N-terminal catalytic" evidence="12">
    <location>
        <begin position="36"/>
        <end position="81"/>
    </location>
</feature>
<dbReference type="AlphaFoldDB" id="A0A4D7QPK8"/>
<evidence type="ECO:0000259" key="13">
    <source>
        <dbReference type="Pfam" id="PF02875"/>
    </source>
</evidence>
<dbReference type="GO" id="GO:0008360">
    <property type="term" value="P:regulation of cell shape"/>
    <property type="evidence" value="ECO:0007669"/>
    <property type="project" value="UniProtKB-KW"/>
</dbReference>
<feature type="domain" description="Mur ligase C-terminal" evidence="13">
    <location>
        <begin position="341"/>
        <end position="458"/>
    </location>
</feature>
<dbReference type="NCBIfam" id="NF010693">
    <property type="entry name" value="PRK14093.1"/>
    <property type="match status" value="1"/>
</dbReference>
<dbReference type="Pfam" id="PF01225">
    <property type="entry name" value="Mur_ligase"/>
    <property type="match status" value="1"/>
</dbReference>
<keyword evidence="3 10" id="KW-0132">Cell division</keyword>
<dbReference type="RefSeq" id="WP_137099414.1">
    <property type="nucleotide sequence ID" value="NZ_CP039865.1"/>
</dbReference>
<dbReference type="InterPro" id="IPR036565">
    <property type="entry name" value="Mur-like_cat_sf"/>
</dbReference>
<keyword evidence="2 10" id="KW-0436">Ligase</keyword>
<dbReference type="Gene3D" id="3.40.1190.10">
    <property type="entry name" value="Mur-like, catalytic domain"/>
    <property type="match status" value="1"/>
</dbReference>
<proteinExistence type="inferred from homology"/>
<dbReference type="InterPro" id="IPR005863">
    <property type="entry name" value="UDP-N-AcMur_synth"/>
</dbReference>
<evidence type="ECO:0000256" key="4">
    <source>
        <dbReference type="ARBA" id="ARBA00022741"/>
    </source>
</evidence>
<evidence type="ECO:0000256" key="2">
    <source>
        <dbReference type="ARBA" id="ARBA00022598"/>
    </source>
</evidence>
<evidence type="ECO:0000256" key="1">
    <source>
        <dbReference type="ARBA" id="ARBA00022490"/>
    </source>
</evidence>
<organism evidence="15 16">
    <name type="scientific">Phreatobacter aquaticus</name>
    <dbReference type="NCBI Taxonomy" id="2570229"/>
    <lineage>
        <taxon>Bacteria</taxon>
        <taxon>Pseudomonadati</taxon>
        <taxon>Pseudomonadota</taxon>
        <taxon>Alphaproteobacteria</taxon>
        <taxon>Hyphomicrobiales</taxon>
        <taxon>Phreatobacteraceae</taxon>
        <taxon>Phreatobacter</taxon>
    </lineage>
</organism>
<protein>
    <recommendedName>
        <fullName evidence="10 11">UDP-N-acetylmuramoyl-tripeptide--D-alanyl-D-alanine ligase</fullName>
        <ecNumber evidence="10 11">6.3.2.10</ecNumber>
    </recommendedName>
    <alternativeName>
        <fullName evidence="10">D-alanyl-D-alanine-adding enzyme</fullName>
    </alternativeName>
</protein>
<dbReference type="HAMAP" id="MF_02019">
    <property type="entry name" value="MurF"/>
    <property type="match status" value="1"/>
</dbReference>
<dbReference type="Gene3D" id="3.90.190.20">
    <property type="entry name" value="Mur ligase, C-terminal domain"/>
    <property type="match status" value="1"/>
</dbReference>
<keyword evidence="4 10" id="KW-0547">Nucleotide-binding</keyword>
<dbReference type="InterPro" id="IPR013221">
    <property type="entry name" value="Mur_ligase_cen"/>
</dbReference>
<dbReference type="GO" id="GO:0009252">
    <property type="term" value="P:peptidoglycan biosynthetic process"/>
    <property type="evidence" value="ECO:0007669"/>
    <property type="project" value="UniProtKB-UniRule"/>
</dbReference>
<reference evidence="15 16" key="1">
    <citation type="submission" date="2019-04" db="EMBL/GenBank/DDBJ databases">
        <title>Phreatobacter aquaticus sp. nov.</title>
        <authorList>
            <person name="Choi A."/>
            <person name="Baek K."/>
        </authorList>
    </citation>
    <scope>NUCLEOTIDE SEQUENCE [LARGE SCALE GENOMIC DNA]</scope>
    <source>
        <strain evidence="15 16">NMCR1094</strain>
    </source>
</reference>
<evidence type="ECO:0000256" key="10">
    <source>
        <dbReference type="HAMAP-Rule" id="MF_02019"/>
    </source>
</evidence>
<dbReference type="PANTHER" id="PTHR43024">
    <property type="entry name" value="UDP-N-ACETYLMURAMOYL-TRIPEPTIDE--D-ALANYL-D-ALANINE LIGASE"/>
    <property type="match status" value="1"/>
</dbReference>
<keyword evidence="1 10" id="KW-0963">Cytoplasm</keyword>
<comment type="pathway">
    <text evidence="10 11">Cell wall biogenesis; peptidoglycan biosynthesis.</text>
</comment>
<dbReference type="EC" id="6.3.2.10" evidence="10 11"/>
<dbReference type="SUPFAM" id="SSF63418">
    <property type="entry name" value="MurE/MurF N-terminal domain"/>
    <property type="match status" value="1"/>
</dbReference>
<dbReference type="GO" id="GO:0005737">
    <property type="term" value="C:cytoplasm"/>
    <property type="evidence" value="ECO:0007669"/>
    <property type="project" value="UniProtKB-SubCell"/>
</dbReference>
<feature type="domain" description="Mur ligase central" evidence="14">
    <location>
        <begin position="118"/>
        <end position="307"/>
    </location>
</feature>
<evidence type="ECO:0000256" key="3">
    <source>
        <dbReference type="ARBA" id="ARBA00022618"/>
    </source>
</evidence>